<dbReference type="OrthoDB" id="2124888at2759"/>
<keyword evidence="1" id="KW-0812">Transmembrane</keyword>
<dbReference type="PANTHER" id="PTHR28026">
    <property type="entry name" value="DUF962 DOMAIN PROTEIN (AFU_ORTHOLOGUE AFUA_8G05310)"/>
    <property type="match status" value="1"/>
</dbReference>
<sequence>MALNLERQLEFYGSYHHNPVNVAIHVTCVPIIFFTALLFAANTPAFPLPDALSIPNLPANLSTASAFLYAVLYILMEPIAGGLVLPIIVSGTALVNYLLQIYGATANYWAIGLHVASWIAQFVGHGKYEGRSPALLDNLVQALFLAPFFVWFEILFNFGYRTELKSRLDKAVEQNLAKFNEGKGKKAATNGAANGSAKDL</sequence>
<dbReference type="Proteomes" id="UP000799766">
    <property type="component" value="Unassembled WGS sequence"/>
</dbReference>
<feature type="transmembrane region" description="Helical" evidence="1">
    <location>
        <begin position="66"/>
        <end position="89"/>
    </location>
</feature>
<feature type="transmembrane region" description="Helical" evidence="1">
    <location>
        <begin position="140"/>
        <end position="160"/>
    </location>
</feature>
<keyword evidence="3" id="KW-1185">Reference proteome</keyword>
<dbReference type="GO" id="GO:0046521">
    <property type="term" value="P:sphingoid catabolic process"/>
    <property type="evidence" value="ECO:0007669"/>
    <property type="project" value="TreeGrafter"/>
</dbReference>
<dbReference type="GO" id="GO:0016020">
    <property type="term" value="C:membrane"/>
    <property type="evidence" value="ECO:0007669"/>
    <property type="project" value="GOC"/>
</dbReference>
<proteinExistence type="predicted"/>
<evidence type="ECO:0000256" key="1">
    <source>
        <dbReference type="SAM" id="Phobius"/>
    </source>
</evidence>
<name>A0A6A6P7A9_9PEZI</name>
<organism evidence="2 3">
    <name type="scientific">Lineolata rhizophorae</name>
    <dbReference type="NCBI Taxonomy" id="578093"/>
    <lineage>
        <taxon>Eukaryota</taxon>
        <taxon>Fungi</taxon>
        <taxon>Dikarya</taxon>
        <taxon>Ascomycota</taxon>
        <taxon>Pezizomycotina</taxon>
        <taxon>Dothideomycetes</taxon>
        <taxon>Dothideomycetes incertae sedis</taxon>
        <taxon>Lineolatales</taxon>
        <taxon>Lineolataceae</taxon>
        <taxon>Lineolata</taxon>
    </lineage>
</organism>
<dbReference type="AlphaFoldDB" id="A0A6A6P7A9"/>
<reference evidence="2" key="1">
    <citation type="journal article" date="2020" name="Stud. Mycol.">
        <title>101 Dothideomycetes genomes: a test case for predicting lifestyles and emergence of pathogens.</title>
        <authorList>
            <person name="Haridas S."/>
            <person name="Albert R."/>
            <person name="Binder M."/>
            <person name="Bloem J."/>
            <person name="Labutti K."/>
            <person name="Salamov A."/>
            <person name="Andreopoulos B."/>
            <person name="Baker S."/>
            <person name="Barry K."/>
            <person name="Bills G."/>
            <person name="Bluhm B."/>
            <person name="Cannon C."/>
            <person name="Castanera R."/>
            <person name="Culley D."/>
            <person name="Daum C."/>
            <person name="Ezra D."/>
            <person name="Gonzalez J."/>
            <person name="Henrissat B."/>
            <person name="Kuo A."/>
            <person name="Liang C."/>
            <person name="Lipzen A."/>
            <person name="Lutzoni F."/>
            <person name="Magnuson J."/>
            <person name="Mondo S."/>
            <person name="Nolan M."/>
            <person name="Ohm R."/>
            <person name="Pangilinan J."/>
            <person name="Park H.-J."/>
            <person name="Ramirez L."/>
            <person name="Alfaro M."/>
            <person name="Sun H."/>
            <person name="Tritt A."/>
            <person name="Yoshinaga Y."/>
            <person name="Zwiers L.-H."/>
            <person name="Turgeon B."/>
            <person name="Goodwin S."/>
            <person name="Spatafora J."/>
            <person name="Crous P."/>
            <person name="Grigoriev I."/>
        </authorList>
    </citation>
    <scope>NUCLEOTIDE SEQUENCE</scope>
    <source>
        <strain evidence="2">ATCC 16933</strain>
    </source>
</reference>
<evidence type="ECO:0000313" key="2">
    <source>
        <dbReference type="EMBL" id="KAF2459744.1"/>
    </source>
</evidence>
<feature type="transmembrane region" description="Helical" evidence="1">
    <location>
        <begin position="101"/>
        <end position="120"/>
    </location>
</feature>
<dbReference type="GO" id="GO:0005783">
    <property type="term" value="C:endoplasmic reticulum"/>
    <property type="evidence" value="ECO:0007669"/>
    <property type="project" value="TreeGrafter"/>
</dbReference>
<feature type="transmembrane region" description="Helical" evidence="1">
    <location>
        <begin position="20"/>
        <end position="46"/>
    </location>
</feature>
<accession>A0A6A6P7A9</accession>
<dbReference type="Pfam" id="PF06127">
    <property type="entry name" value="Mpo1-like"/>
    <property type="match status" value="1"/>
</dbReference>
<dbReference type="PANTHER" id="PTHR28026:SF9">
    <property type="entry name" value="2-HYDROXY-PALMITIC ACID DIOXYGENASE MPO1"/>
    <property type="match status" value="1"/>
</dbReference>
<keyword evidence="1" id="KW-1133">Transmembrane helix</keyword>
<keyword evidence="1" id="KW-0472">Membrane</keyword>
<gene>
    <name evidence="2" type="ORF">BDY21DRAFT_336366</name>
</gene>
<evidence type="ECO:0000313" key="3">
    <source>
        <dbReference type="Proteomes" id="UP000799766"/>
    </source>
</evidence>
<protein>
    <submittedName>
        <fullName evidence="2">DUF962 domain-containing protein</fullName>
    </submittedName>
</protein>
<dbReference type="EMBL" id="MU001674">
    <property type="protein sequence ID" value="KAF2459744.1"/>
    <property type="molecule type" value="Genomic_DNA"/>
</dbReference>
<dbReference type="InterPro" id="IPR009305">
    <property type="entry name" value="Mpo1-like"/>
</dbReference>